<organism evidence="1 2">
    <name type="scientific">Microvirga arabica</name>
    <dbReference type="NCBI Taxonomy" id="1128671"/>
    <lineage>
        <taxon>Bacteria</taxon>
        <taxon>Pseudomonadati</taxon>
        <taxon>Pseudomonadota</taxon>
        <taxon>Alphaproteobacteria</taxon>
        <taxon>Hyphomicrobiales</taxon>
        <taxon>Methylobacteriaceae</taxon>
        <taxon>Microvirga</taxon>
    </lineage>
</organism>
<proteinExistence type="predicted"/>
<accession>A0ABV6Y7K2</accession>
<name>A0ABV6Y7K2_9HYPH</name>
<sequence length="248" mass="27113">MEHALPPLARLEAREQGAHLHPVDRALILLRLAERAMPETSATEALPLLPLAERDRRLLIHRRATFGDRMPCLAECPSCGATQEFELSAAEILTGLDEPRPEEILETDGWLVRVRALRSADLAAAAREKTPERAAAVLVAQAIAEARGPDGETSNRLPDHVWPLIEARVAEREAAAEISLGLACPACGAGWTAGFDIGAHFWTEVEADARRLLSEVAALAERFGWSEEALLTMPASRRRAYLELARVT</sequence>
<comment type="caution">
    <text evidence="1">The sequence shown here is derived from an EMBL/GenBank/DDBJ whole genome shotgun (WGS) entry which is preliminary data.</text>
</comment>
<gene>
    <name evidence="1" type="ORF">ACETIH_10675</name>
</gene>
<dbReference type="Proteomes" id="UP001593940">
    <property type="component" value="Unassembled WGS sequence"/>
</dbReference>
<evidence type="ECO:0000313" key="2">
    <source>
        <dbReference type="Proteomes" id="UP001593940"/>
    </source>
</evidence>
<dbReference type="RefSeq" id="WP_377029683.1">
    <property type="nucleotide sequence ID" value="NZ_JBHOMY010000026.1"/>
</dbReference>
<reference evidence="1 2" key="1">
    <citation type="submission" date="2024-09" db="EMBL/GenBank/DDBJ databases">
        <title>Nodulacao em especies de Leguminosae Basais da Amazonia e Caracterizacao dos Rizobios e Bacterias Associadas aos Nodulos.</title>
        <authorList>
            <person name="Jambeiro I.C.A."/>
            <person name="Lopes I.S."/>
            <person name="Aguiar E.R.G.R."/>
            <person name="Santos A.F.J."/>
            <person name="Dos Santos J.M.F."/>
            <person name="Gross E."/>
        </authorList>
    </citation>
    <scope>NUCLEOTIDE SEQUENCE [LARGE SCALE GENOMIC DNA]</scope>
    <source>
        <strain evidence="1 2">BRUESC1165</strain>
    </source>
</reference>
<keyword evidence="2" id="KW-1185">Reference proteome</keyword>
<dbReference type="EMBL" id="JBHOMY010000026">
    <property type="protein sequence ID" value="MFC1457175.1"/>
    <property type="molecule type" value="Genomic_DNA"/>
</dbReference>
<evidence type="ECO:0008006" key="3">
    <source>
        <dbReference type="Google" id="ProtNLM"/>
    </source>
</evidence>
<evidence type="ECO:0000313" key="1">
    <source>
        <dbReference type="EMBL" id="MFC1457175.1"/>
    </source>
</evidence>
<protein>
    <recommendedName>
        <fullName evidence="3">Phage baseplate protein</fullName>
    </recommendedName>
</protein>